<gene>
    <name evidence="3" type="ORF">ACFPP9_13610</name>
</gene>
<dbReference type="Pfam" id="PF07007">
    <property type="entry name" value="LprI"/>
    <property type="match status" value="1"/>
</dbReference>
<evidence type="ECO:0000313" key="4">
    <source>
        <dbReference type="Proteomes" id="UP001596150"/>
    </source>
</evidence>
<protein>
    <submittedName>
        <fullName evidence="3">Lysozyme inhibitor LprI family protein</fullName>
    </submittedName>
</protein>
<keyword evidence="1" id="KW-0732">Signal</keyword>
<accession>A0ABW0PYI0</accession>
<dbReference type="Proteomes" id="UP001596150">
    <property type="component" value="Unassembled WGS sequence"/>
</dbReference>
<organism evidence="3 4">
    <name type="scientific">Kaistia terrae</name>
    <dbReference type="NCBI Taxonomy" id="537017"/>
    <lineage>
        <taxon>Bacteria</taxon>
        <taxon>Pseudomonadati</taxon>
        <taxon>Pseudomonadota</taxon>
        <taxon>Alphaproteobacteria</taxon>
        <taxon>Hyphomicrobiales</taxon>
        <taxon>Kaistiaceae</taxon>
        <taxon>Kaistia</taxon>
    </lineage>
</organism>
<dbReference type="InterPro" id="IPR009739">
    <property type="entry name" value="LprI-like_N"/>
</dbReference>
<proteinExistence type="predicted"/>
<dbReference type="Gene3D" id="1.20.1270.180">
    <property type="match status" value="1"/>
</dbReference>
<keyword evidence="4" id="KW-1185">Reference proteome</keyword>
<feature type="domain" description="Lysozyme inhibitor LprI-like N-terminal" evidence="2">
    <location>
        <begin position="37"/>
        <end position="132"/>
    </location>
</feature>
<dbReference type="EMBL" id="JBHSML010000003">
    <property type="protein sequence ID" value="MFC5516817.1"/>
    <property type="molecule type" value="Genomic_DNA"/>
</dbReference>
<feature type="signal peptide" evidence="1">
    <location>
        <begin position="1"/>
        <end position="22"/>
    </location>
</feature>
<evidence type="ECO:0000313" key="3">
    <source>
        <dbReference type="EMBL" id="MFC5516817.1"/>
    </source>
</evidence>
<reference evidence="4" key="1">
    <citation type="journal article" date="2019" name="Int. J. Syst. Evol. Microbiol.">
        <title>The Global Catalogue of Microorganisms (GCM) 10K type strain sequencing project: providing services to taxonomists for standard genome sequencing and annotation.</title>
        <authorList>
            <consortium name="The Broad Institute Genomics Platform"/>
            <consortium name="The Broad Institute Genome Sequencing Center for Infectious Disease"/>
            <person name="Wu L."/>
            <person name="Ma J."/>
        </authorList>
    </citation>
    <scope>NUCLEOTIDE SEQUENCE [LARGE SCALE GENOMIC DNA]</scope>
    <source>
        <strain evidence="4">KACC 12633</strain>
    </source>
</reference>
<evidence type="ECO:0000259" key="2">
    <source>
        <dbReference type="Pfam" id="PF07007"/>
    </source>
</evidence>
<sequence>MRLILAGLLFLAGGALFSPALAQDNAVDPIDATLSQCLEKPAADSTTGMVACFNAARDAWEKEVVRAYSNLSATLDARSRGILRGTQKQWEAYKAAEQRFQQARWARDRGTMIAVTLASQNADLFKNRALTLRGYKAE</sequence>
<name>A0ABW0PYI0_9HYPH</name>
<evidence type="ECO:0000256" key="1">
    <source>
        <dbReference type="SAM" id="SignalP"/>
    </source>
</evidence>
<feature type="chain" id="PRO_5047540142" evidence="1">
    <location>
        <begin position="23"/>
        <end position="138"/>
    </location>
</feature>
<comment type="caution">
    <text evidence="3">The sequence shown here is derived from an EMBL/GenBank/DDBJ whole genome shotgun (WGS) entry which is preliminary data.</text>
</comment>
<dbReference type="RefSeq" id="WP_266343949.1">
    <property type="nucleotide sequence ID" value="NZ_JAPKNH010000004.1"/>
</dbReference>